<keyword evidence="4 7" id="KW-1133">Transmembrane helix</keyword>
<feature type="transmembrane region" description="Helical" evidence="7">
    <location>
        <begin position="354"/>
        <end position="379"/>
    </location>
</feature>
<evidence type="ECO:0000313" key="10">
    <source>
        <dbReference type="Proteomes" id="UP000253970"/>
    </source>
</evidence>
<evidence type="ECO:0000259" key="8">
    <source>
        <dbReference type="Pfam" id="PF02687"/>
    </source>
</evidence>
<dbReference type="InterPro" id="IPR003838">
    <property type="entry name" value="ABC3_permease_C"/>
</dbReference>
<sequence>MAGIFTRFTLRSLAQNRVRTAVTVVGIALSTALLAAVLTSVASVQQGLLERTLVTEGSWHVYSPDVPAQGIDALVESDAVTDLATFRDLGSAALAPDDANRLGAFIALKTAPTTVKGVDEPGGAPYSLMPELASGRWPETAGEIVLPDYLQGEELGAGGAEGVVSNGPLETGSTLTGGFGNLAAAEDGARLADGNETRVENARERTLTVTGFYKRQAPFLANNYTASSAPSVALTVADASEEGAAAGAYLVTQGLGTLDEMKAFFADATGLDDTAATLYHTSLFSYLGISDGRPIWGSLWAVAAVLAVVIVVASVSLIYNAFAISVAERTRQFGLLASLGASKRQLRRTVLAEALLLGAVGVPLGLLAGVAGTAAAFAVSQEAFVAMLGSSSTGLAVHVDPGALAAAAALAIATLLASAWVPSARAARVSAVDAIRQTQDVHLSRRAERKASSQASGDARVKLGIAGRLFGIPGFVAHRNLSRSTARGRTVVASLAVSVMLVVIAGSASLYLAPLSERASSSRGAGSGADIAVSAYPDRSAPREGNDLSDHAAEFDEFLARTKRVEGLQFVGSCRQGQAESVVDGRMISQEARAVRQAYDSQTSAAWAPDSFGEDGDYYGALYTFFVDDASWRALLDELNLDVAAYTDPENPRAIALNKYQGATPDGAYVSMKPFASTGTVDLYAIEEREGFSIMGLQEGPDGKPLVGYLDHAADDDGAPGIVTVPADEAATAFPVEIGALCDEEPAALNAVAANSRFPSIILPETVAANASAPDDSHAKPYAYSFASASFTAKDHAKASDELESLARDYGGIVVNVSDIEEVARQNRLIAQAFQLFTLCFSIIMTLIAVANVFNTLANGIILRTREFATLRSTGMGNRAFARMLAYECASYALRGLGIGLAVAAAVTYALYRAMSLAFADLEFTLPWDYVALAVAIVAVVLALSVAYALRRSHASNIVEALRSDAI</sequence>
<evidence type="ECO:0000256" key="3">
    <source>
        <dbReference type="ARBA" id="ARBA00022692"/>
    </source>
</evidence>
<dbReference type="RefSeq" id="WP_114534532.1">
    <property type="nucleotide sequence ID" value="NZ_JADNER010000001.1"/>
</dbReference>
<evidence type="ECO:0000256" key="5">
    <source>
        <dbReference type="ARBA" id="ARBA00023136"/>
    </source>
</evidence>
<feature type="domain" description="ABC3 transporter permease C-terminal" evidence="8">
    <location>
        <begin position="305"/>
        <end position="430"/>
    </location>
</feature>
<dbReference type="GO" id="GO:0022857">
    <property type="term" value="F:transmembrane transporter activity"/>
    <property type="evidence" value="ECO:0007669"/>
    <property type="project" value="TreeGrafter"/>
</dbReference>
<dbReference type="Proteomes" id="UP000253970">
    <property type="component" value="Unassembled WGS sequence"/>
</dbReference>
<evidence type="ECO:0000256" key="4">
    <source>
        <dbReference type="ARBA" id="ARBA00022989"/>
    </source>
</evidence>
<accession>A0A369M975</accession>
<gene>
    <name evidence="9" type="ORF">C1875_13285</name>
</gene>
<evidence type="ECO:0000256" key="2">
    <source>
        <dbReference type="ARBA" id="ARBA00022475"/>
    </source>
</evidence>
<dbReference type="InterPro" id="IPR050250">
    <property type="entry name" value="Macrolide_Exporter_MacB"/>
</dbReference>
<evidence type="ECO:0000256" key="1">
    <source>
        <dbReference type="ARBA" id="ARBA00004651"/>
    </source>
</evidence>
<organism evidence="9 10">
    <name type="scientific">Eggerthella lenta</name>
    <name type="common">Eubacterium lentum</name>
    <dbReference type="NCBI Taxonomy" id="84112"/>
    <lineage>
        <taxon>Bacteria</taxon>
        <taxon>Bacillati</taxon>
        <taxon>Actinomycetota</taxon>
        <taxon>Coriobacteriia</taxon>
        <taxon>Eggerthellales</taxon>
        <taxon>Eggerthellaceae</taxon>
        <taxon>Eggerthella</taxon>
    </lineage>
</organism>
<feature type="transmembrane region" description="Helical" evidence="7">
    <location>
        <begin position="836"/>
        <end position="863"/>
    </location>
</feature>
<proteinExistence type="inferred from homology"/>
<feature type="transmembrane region" description="Helical" evidence="7">
    <location>
        <begin position="399"/>
        <end position="421"/>
    </location>
</feature>
<dbReference type="PANTHER" id="PTHR30572:SF4">
    <property type="entry name" value="ABC TRANSPORTER PERMEASE YTRF"/>
    <property type="match status" value="1"/>
</dbReference>
<dbReference type="AlphaFoldDB" id="A0A369M975"/>
<evidence type="ECO:0000256" key="6">
    <source>
        <dbReference type="ARBA" id="ARBA00038076"/>
    </source>
</evidence>
<feature type="transmembrane region" description="Helical" evidence="7">
    <location>
        <begin position="21"/>
        <end position="42"/>
    </location>
</feature>
<feature type="transmembrane region" description="Helical" evidence="7">
    <location>
        <begin position="930"/>
        <end position="950"/>
    </location>
</feature>
<reference evidence="9 10" key="1">
    <citation type="journal article" date="2018" name="Elife">
        <title>Discovery and characterization of a prevalent human gut bacterial enzyme sufficient for the inactivation of a family of plant toxins.</title>
        <authorList>
            <person name="Koppel N."/>
            <person name="Bisanz J.E."/>
            <person name="Pandelia M.E."/>
            <person name="Turnbaugh P.J."/>
            <person name="Balskus E.P."/>
        </authorList>
    </citation>
    <scope>NUCLEOTIDE SEQUENCE [LARGE SCALE GENOMIC DNA]</scope>
    <source>
        <strain evidence="9 10">W1 BHI 6</strain>
    </source>
</reference>
<protein>
    <submittedName>
        <fullName evidence="9">ABC transporter permease</fullName>
    </submittedName>
</protein>
<dbReference type="PANTHER" id="PTHR30572">
    <property type="entry name" value="MEMBRANE COMPONENT OF TRANSPORTER-RELATED"/>
    <property type="match status" value="1"/>
</dbReference>
<feature type="domain" description="ABC3 transporter permease C-terminal" evidence="8">
    <location>
        <begin position="840"/>
        <end position="954"/>
    </location>
</feature>
<dbReference type="EMBL" id="PPTU01000029">
    <property type="protein sequence ID" value="RDB67457.1"/>
    <property type="molecule type" value="Genomic_DNA"/>
</dbReference>
<dbReference type="Pfam" id="PF02687">
    <property type="entry name" value="FtsX"/>
    <property type="match status" value="2"/>
</dbReference>
<feature type="transmembrane region" description="Helical" evidence="7">
    <location>
        <begin position="491"/>
        <end position="513"/>
    </location>
</feature>
<keyword evidence="5 7" id="KW-0472">Membrane</keyword>
<evidence type="ECO:0000313" key="9">
    <source>
        <dbReference type="EMBL" id="RDB67457.1"/>
    </source>
</evidence>
<keyword evidence="2" id="KW-1003">Cell membrane</keyword>
<comment type="subcellular location">
    <subcellularLocation>
        <location evidence="1">Cell membrane</location>
        <topology evidence="1">Multi-pass membrane protein</topology>
    </subcellularLocation>
</comment>
<dbReference type="GO" id="GO:0005886">
    <property type="term" value="C:plasma membrane"/>
    <property type="evidence" value="ECO:0007669"/>
    <property type="project" value="UniProtKB-SubCell"/>
</dbReference>
<feature type="transmembrane region" description="Helical" evidence="7">
    <location>
        <begin position="884"/>
        <end position="910"/>
    </location>
</feature>
<name>A0A369M975_EGGLN</name>
<feature type="transmembrane region" description="Helical" evidence="7">
    <location>
        <begin position="299"/>
        <end position="322"/>
    </location>
</feature>
<keyword evidence="3 7" id="KW-0812">Transmembrane</keyword>
<comment type="caution">
    <text evidence="9">The sequence shown here is derived from an EMBL/GenBank/DDBJ whole genome shotgun (WGS) entry which is preliminary data.</text>
</comment>
<comment type="similarity">
    <text evidence="6">Belongs to the ABC-4 integral membrane protein family.</text>
</comment>
<evidence type="ECO:0000256" key="7">
    <source>
        <dbReference type="SAM" id="Phobius"/>
    </source>
</evidence>